<dbReference type="RefSeq" id="WP_045797525.1">
    <property type="nucleotide sequence ID" value="NZ_LANP01000026.1"/>
</dbReference>
<evidence type="ECO:0000256" key="3">
    <source>
        <dbReference type="ARBA" id="ARBA00022490"/>
    </source>
</evidence>
<feature type="region of interest" description="A; substrate-binding" evidence="8">
    <location>
        <begin position="1"/>
        <end position="327"/>
    </location>
</feature>
<keyword evidence="7 8" id="KW-0143">Chaperone</keyword>
<dbReference type="NCBIfam" id="NF003555">
    <property type="entry name" value="PRK05218.1"/>
    <property type="match status" value="1"/>
</dbReference>
<evidence type="ECO:0000256" key="8">
    <source>
        <dbReference type="HAMAP-Rule" id="MF_00505"/>
    </source>
</evidence>
<proteinExistence type="inferred from homology"/>
<feature type="binding site" evidence="9">
    <location>
        <position position="327"/>
    </location>
    <ligand>
        <name>ATP</name>
        <dbReference type="ChEBI" id="CHEBI:30616"/>
    </ligand>
</feature>
<comment type="function">
    <text evidence="8">Molecular chaperone. Has ATPase activity.</text>
</comment>
<dbReference type="Gene3D" id="1.20.120.790">
    <property type="entry name" value="Heat shock protein 90, C-terminal domain"/>
    <property type="match status" value="1"/>
</dbReference>
<dbReference type="HAMAP" id="MF_00505">
    <property type="entry name" value="HSP90"/>
    <property type="match status" value="1"/>
</dbReference>
<dbReference type="SUPFAM" id="SSF110942">
    <property type="entry name" value="HSP90 C-terminal domain"/>
    <property type="match status" value="1"/>
</dbReference>
<evidence type="ECO:0000256" key="4">
    <source>
        <dbReference type="ARBA" id="ARBA00022741"/>
    </source>
</evidence>
<evidence type="ECO:0000313" key="10">
    <source>
        <dbReference type="EMBL" id="KJV55199.1"/>
    </source>
</evidence>
<name>A0A0F3MKT6_9RICK</name>
<dbReference type="Gene3D" id="3.30.565.10">
    <property type="entry name" value="Histidine kinase-like ATPase, C-terminal domain"/>
    <property type="match status" value="1"/>
</dbReference>
<keyword evidence="6 8" id="KW-0346">Stress response</keyword>
<dbReference type="PATRIC" id="fig|1359168.3.peg.660"/>
<dbReference type="InterPro" id="IPR036890">
    <property type="entry name" value="HATPase_C_sf"/>
</dbReference>
<evidence type="ECO:0000256" key="1">
    <source>
        <dbReference type="ARBA" id="ARBA00004496"/>
    </source>
</evidence>
<comment type="caution">
    <text evidence="8">Lacks conserved residue(s) required for the propagation of feature annotation.</text>
</comment>
<dbReference type="InterPro" id="IPR020575">
    <property type="entry name" value="Hsp90_N"/>
</dbReference>
<dbReference type="STRING" id="1359168.OCHUTO_0929"/>
<dbReference type="GO" id="GO:0005737">
    <property type="term" value="C:cytoplasm"/>
    <property type="evidence" value="ECO:0007669"/>
    <property type="project" value="UniProtKB-SubCell"/>
</dbReference>
<dbReference type="GO" id="GO:0016887">
    <property type="term" value="F:ATP hydrolysis activity"/>
    <property type="evidence" value="ECO:0007669"/>
    <property type="project" value="InterPro"/>
</dbReference>
<comment type="subunit">
    <text evidence="8">Homodimer.</text>
</comment>
<sequence length="629" mass="72177">MPVETYKFNAEVGKVLNLVIHTLYTNKKIFLRELISNASDACDKLRYLGQSNAELLQGDSSFKITISVDKDKRYIILQDNGIGMNREDLTENLGTIASSGTQKFLEQLGNDAKKDNMLIGQFGVGFYSSYMVADEVKVISKKAGENQAYQWSSKGEGEYYIEACEADFIRGTKIILHIKPEYDNYLDHFQIKDIIKTYSDHISIPIYFIEVDGKEQQVNSSSALWTRAKNDITAEQYEEFYQNIAYAVDKPWLTIHNKAEGVIEFTSLLFIPSSKTFDLFHPDRKSRVKLYIKKVFITDENVALIPKYMRFLRGVVDSEDLPLNISRETLQHSPLIDKIQASITKKVLTELKKRKTEDYEEYEKFWNNFGAVLKEGLCEGTADVDKLLKICLFRSALQDKFISIDDYINNLKPEQKNIYYITGDDLASLKSSPQIEGLLGKNIDVLLLTDDVDKFWVMVTRKYNDYSLKSVTSANIEIDNSVAASKDGNKDDNSDSSSSDNKNYEQLINFFKEVLGDKVKSVEISKKLTRSPVCLTVPEGSMDIRTERFLIEQKQLNSHSSKILEINPNHTIIKKINKNVQLNQNLEEDRKLVMILLDQAYLIEGQPILDLQDYCNRINFFIEKSLMQY</sequence>
<dbReference type="FunFam" id="3.30.565.10:FF:000009">
    <property type="entry name" value="Molecular chaperone HtpG"/>
    <property type="match status" value="1"/>
</dbReference>
<dbReference type="Gene3D" id="3.40.50.11260">
    <property type="match status" value="1"/>
</dbReference>
<dbReference type="EMBL" id="LANP01000026">
    <property type="protein sequence ID" value="KJV55199.1"/>
    <property type="molecule type" value="Genomic_DNA"/>
</dbReference>
<dbReference type="SUPFAM" id="SSF55874">
    <property type="entry name" value="ATPase domain of HSP90 chaperone/DNA topoisomerase II/histidine kinase"/>
    <property type="match status" value="1"/>
</dbReference>
<keyword evidence="5 8" id="KW-0067">ATP-binding</keyword>
<evidence type="ECO:0000256" key="2">
    <source>
        <dbReference type="ARBA" id="ARBA00008239"/>
    </source>
</evidence>
<dbReference type="InterPro" id="IPR001404">
    <property type="entry name" value="Hsp90_fam"/>
</dbReference>
<comment type="similarity">
    <text evidence="2 8">Belongs to the heat shock protein 90 family.</text>
</comment>
<gene>
    <name evidence="8 10" type="primary">htpG</name>
    <name evidence="10" type="ORF">OCHUTO_0929</name>
</gene>
<keyword evidence="3 8" id="KW-0963">Cytoplasm</keyword>
<accession>A0A0F3MKT6</accession>
<dbReference type="PANTHER" id="PTHR11528">
    <property type="entry name" value="HEAT SHOCK PROTEIN 90 FAMILY MEMBER"/>
    <property type="match status" value="1"/>
</dbReference>
<evidence type="ECO:0000256" key="7">
    <source>
        <dbReference type="ARBA" id="ARBA00023186"/>
    </source>
</evidence>
<dbReference type="GO" id="GO:0140662">
    <property type="term" value="F:ATP-dependent protein folding chaperone"/>
    <property type="evidence" value="ECO:0007669"/>
    <property type="project" value="InterPro"/>
</dbReference>
<dbReference type="SUPFAM" id="SSF54211">
    <property type="entry name" value="Ribosomal protein S5 domain 2-like"/>
    <property type="match status" value="1"/>
</dbReference>
<evidence type="ECO:0000256" key="9">
    <source>
        <dbReference type="PIRSR" id="PIRSR002583-1"/>
    </source>
</evidence>
<evidence type="ECO:0000313" key="11">
    <source>
        <dbReference type="Proteomes" id="UP000033616"/>
    </source>
</evidence>
<evidence type="ECO:0000256" key="6">
    <source>
        <dbReference type="ARBA" id="ARBA00023016"/>
    </source>
</evidence>
<dbReference type="Pfam" id="PF13589">
    <property type="entry name" value="HATPase_c_3"/>
    <property type="match status" value="1"/>
</dbReference>
<dbReference type="PRINTS" id="PR00775">
    <property type="entry name" value="HEATSHOCK90"/>
</dbReference>
<keyword evidence="11" id="KW-1185">Reference proteome</keyword>
<dbReference type="CDD" id="cd16927">
    <property type="entry name" value="HATPase_Hsp90-like"/>
    <property type="match status" value="1"/>
</dbReference>
<dbReference type="PIRSF" id="PIRSF002583">
    <property type="entry name" value="Hsp90"/>
    <property type="match status" value="1"/>
</dbReference>
<protein>
    <recommendedName>
        <fullName evidence="8">Chaperone protein HtpG</fullName>
    </recommendedName>
    <alternativeName>
        <fullName evidence="8">Heat shock protein HtpG</fullName>
    </alternativeName>
    <alternativeName>
        <fullName evidence="8">High temperature protein G</fullName>
    </alternativeName>
</protein>
<dbReference type="OrthoDB" id="9802640at2"/>
<feature type="binding site" evidence="9">
    <location>
        <begin position="99"/>
        <end position="100"/>
    </location>
    <ligand>
        <name>ATP</name>
        <dbReference type="ChEBI" id="CHEBI:30616"/>
    </ligand>
</feature>
<dbReference type="InterPro" id="IPR020568">
    <property type="entry name" value="Ribosomal_Su5_D2-typ_SF"/>
</dbReference>
<feature type="binding site" evidence="9">
    <location>
        <position position="33"/>
    </location>
    <ligand>
        <name>ATP</name>
        <dbReference type="ChEBI" id="CHEBI:30616"/>
    </ligand>
</feature>
<feature type="binding site" evidence="9">
    <location>
        <position position="84"/>
    </location>
    <ligand>
        <name>ATP</name>
        <dbReference type="ChEBI" id="CHEBI:30616"/>
    </ligand>
</feature>
<feature type="binding site" evidence="9">
    <location>
        <position position="37"/>
    </location>
    <ligand>
        <name>ATP</name>
        <dbReference type="ChEBI" id="CHEBI:30616"/>
    </ligand>
</feature>
<dbReference type="Proteomes" id="UP000033616">
    <property type="component" value="Unassembled WGS sequence"/>
</dbReference>
<dbReference type="Gene3D" id="3.30.230.80">
    <property type="match status" value="1"/>
</dbReference>
<dbReference type="InterPro" id="IPR037196">
    <property type="entry name" value="HSP90_C"/>
</dbReference>
<reference evidence="10 11" key="1">
    <citation type="submission" date="2015-02" db="EMBL/GenBank/DDBJ databases">
        <title>Genome Sequencing of Rickettsiales.</title>
        <authorList>
            <person name="Daugherty S.C."/>
            <person name="Su Q."/>
            <person name="Abolude K."/>
            <person name="Beier-Sexton M."/>
            <person name="Carlyon J.A."/>
            <person name="Carter R."/>
            <person name="Day N.P."/>
            <person name="Dumler S.J."/>
            <person name="Dyachenko V."/>
            <person name="Godinez A."/>
            <person name="Kurtti T.J."/>
            <person name="Lichay M."/>
            <person name="Mullins K.E."/>
            <person name="Ott S."/>
            <person name="Pappas-Brown V."/>
            <person name="Paris D.H."/>
            <person name="Patel P."/>
            <person name="Richards A.L."/>
            <person name="Sadzewicz L."/>
            <person name="Sears K."/>
            <person name="Seidman D."/>
            <person name="Sengamalay N."/>
            <person name="Stenos J."/>
            <person name="Tallon L.J."/>
            <person name="Vincent G."/>
            <person name="Fraser C.M."/>
            <person name="Munderloh U."/>
            <person name="Dunning-Hotopp J.C."/>
        </authorList>
    </citation>
    <scope>NUCLEOTIDE SEQUENCE [LARGE SCALE GENOMIC DNA]</scope>
    <source>
        <strain evidence="10 11">Fuller</strain>
    </source>
</reference>
<feature type="region of interest" description="C" evidence="8">
    <location>
        <begin position="549"/>
        <end position="629"/>
    </location>
</feature>
<dbReference type="AlphaFoldDB" id="A0A0F3MKT6"/>
<feature type="binding site" evidence="9">
    <location>
        <position position="92"/>
    </location>
    <ligand>
        <name>ATP</name>
        <dbReference type="ChEBI" id="CHEBI:30616"/>
    </ligand>
</feature>
<evidence type="ECO:0000256" key="5">
    <source>
        <dbReference type="ARBA" id="ARBA00022840"/>
    </source>
</evidence>
<dbReference type="GO" id="GO:0051082">
    <property type="term" value="F:unfolded protein binding"/>
    <property type="evidence" value="ECO:0007669"/>
    <property type="project" value="UniProtKB-UniRule"/>
</dbReference>
<feature type="binding site" evidence="9">
    <location>
        <begin position="121"/>
        <end position="126"/>
    </location>
    <ligand>
        <name>ATP</name>
        <dbReference type="ChEBI" id="CHEBI:30616"/>
    </ligand>
</feature>
<comment type="caution">
    <text evidence="10">The sequence shown here is derived from an EMBL/GenBank/DDBJ whole genome shotgun (WGS) entry which is preliminary data.</text>
</comment>
<keyword evidence="4 8" id="KW-0547">Nucleotide-binding</keyword>
<comment type="subcellular location">
    <subcellularLocation>
        <location evidence="1 8">Cytoplasm</location>
    </subcellularLocation>
</comment>
<dbReference type="Pfam" id="PF00183">
    <property type="entry name" value="HSP90"/>
    <property type="match status" value="1"/>
</dbReference>
<feature type="binding site" evidence="9">
    <location>
        <position position="172"/>
    </location>
    <ligand>
        <name>ATP</name>
        <dbReference type="ChEBI" id="CHEBI:30616"/>
    </ligand>
</feature>
<dbReference type="GO" id="GO:0005524">
    <property type="term" value="F:ATP binding"/>
    <property type="evidence" value="ECO:0007669"/>
    <property type="project" value="UniProtKB-UniRule"/>
</dbReference>
<organism evidence="10 11">
    <name type="scientific">Orientia chuto str. Dubai</name>
    <dbReference type="NCBI Taxonomy" id="1359168"/>
    <lineage>
        <taxon>Bacteria</taxon>
        <taxon>Pseudomonadati</taxon>
        <taxon>Pseudomonadota</taxon>
        <taxon>Alphaproteobacteria</taxon>
        <taxon>Rickettsiales</taxon>
        <taxon>Rickettsiaceae</taxon>
        <taxon>Rickettsieae</taxon>
        <taxon>Orientia</taxon>
    </lineage>
</organism>
<feature type="binding site" evidence="9">
    <location>
        <position position="79"/>
    </location>
    <ligand>
        <name>ATP</name>
        <dbReference type="ChEBI" id="CHEBI:30616"/>
    </ligand>
</feature>